<name>A0AAU9F199_9BACT</name>
<evidence type="ECO:0008006" key="3">
    <source>
        <dbReference type="Google" id="ProtNLM"/>
    </source>
</evidence>
<dbReference type="RefSeq" id="WP_338605633.1">
    <property type="nucleotide sequence ID" value="NZ_AP028679.1"/>
</dbReference>
<proteinExistence type="predicted"/>
<keyword evidence="2" id="KW-1185">Reference proteome</keyword>
<dbReference type="Gene3D" id="3.40.50.300">
    <property type="entry name" value="P-loop containing nucleotide triphosphate hydrolases"/>
    <property type="match status" value="1"/>
</dbReference>
<dbReference type="Proteomes" id="UP001366166">
    <property type="component" value="Chromosome"/>
</dbReference>
<protein>
    <recommendedName>
        <fullName evidence="3">HPr kinase</fullName>
    </recommendedName>
</protein>
<gene>
    <name evidence="1" type="ORF">FAK_09680</name>
</gene>
<sequence length="337" mass="36359">MPSPIVDTYTFQGQSLVIHSSTPEVREGIVGLLAPRSADTAPTGEKPLHCSFELAEEKDFDRVLPIDPSASAENGINLLLGEESYPETRFLGRGQAWWRQFHGLGRQYWNLEDSRYQAVLTPRAFGDHLPLRYLFAVIALSGFLRAKGLIPVHAGCAVVGGKGLLLSAKSGGGKSTASLILGQGGHPLLTDERIFLQAVGGQRYQAATLSDVVKVSRPTLERFVPGLKAREALCEHAGDLYFKLSLSSLPFQDRAPVSALCCLHQTGQVPTTWAPLPKAAAVSGLFPVTMPLQQPEETRLVFEFLMDLLKAVPCYAVGVGTDPARAVAAFQELAGQL</sequence>
<dbReference type="AlphaFoldDB" id="A0AAU9F199"/>
<accession>A0AAU9F199</accession>
<evidence type="ECO:0000313" key="2">
    <source>
        <dbReference type="Proteomes" id="UP001366166"/>
    </source>
</evidence>
<evidence type="ECO:0000313" key="1">
    <source>
        <dbReference type="EMBL" id="BEQ13902.1"/>
    </source>
</evidence>
<dbReference type="InterPro" id="IPR027417">
    <property type="entry name" value="P-loop_NTPase"/>
</dbReference>
<reference evidence="2" key="1">
    <citation type="journal article" date="2023" name="Arch. Microbiol.">
        <title>Desulfoferula mesophilus gen. nov. sp. nov., a mesophilic sulfate-reducing bacterium isolated from a brackish lake sediment.</title>
        <authorList>
            <person name="Watanabe T."/>
            <person name="Yabe T."/>
            <person name="Tsuji J.M."/>
            <person name="Fukui M."/>
        </authorList>
    </citation>
    <scope>NUCLEOTIDE SEQUENCE [LARGE SCALE GENOMIC DNA]</scope>
    <source>
        <strain evidence="2">12FAK</strain>
    </source>
</reference>
<dbReference type="SUPFAM" id="SSF53795">
    <property type="entry name" value="PEP carboxykinase-like"/>
    <property type="match status" value="1"/>
</dbReference>
<dbReference type="EMBL" id="AP028679">
    <property type="protein sequence ID" value="BEQ13902.1"/>
    <property type="molecule type" value="Genomic_DNA"/>
</dbReference>
<dbReference type="KEGG" id="dmp:FAK_09680"/>
<organism evidence="1 2">
    <name type="scientific">Desulfoferula mesophila</name>
    <dbReference type="NCBI Taxonomy" id="3058419"/>
    <lineage>
        <taxon>Bacteria</taxon>
        <taxon>Pseudomonadati</taxon>
        <taxon>Thermodesulfobacteriota</taxon>
        <taxon>Desulfarculia</taxon>
        <taxon>Desulfarculales</taxon>
        <taxon>Desulfarculaceae</taxon>
        <taxon>Desulfoferula</taxon>
    </lineage>
</organism>